<name>A0A1I3H356_9PLAN</name>
<evidence type="ECO:0000313" key="1">
    <source>
        <dbReference type="EMBL" id="SFI30101.1"/>
    </source>
</evidence>
<proteinExistence type="predicted"/>
<dbReference type="EMBL" id="FOQD01000007">
    <property type="protein sequence ID" value="SFI30101.1"/>
    <property type="molecule type" value="Genomic_DNA"/>
</dbReference>
<dbReference type="AlphaFoldDB" id="A0A1I3H356"/>
<dbReference type="Proteomes" id="UP000199518">
    <property type="component" value="Unassembled WGS sequence"/>
</dbReference>
<reference evidence="2" key="1">
    <citation type="submission" date="2016-10" db="EMBL/GenBank/DDBJ databases">
        <authorList>
            <person name="Varghese N."/>
            <person name="Submissions S."/>
        </authorList>
    </citation>
    <scope>NUCLEOTIDE SEQUENCE [LARGE SCALE GENOMIC DNA]</scope>
    <source>
        <strain evidence="2">DSM 26348</strain>
    </source>
</reference>
<accession>A0A1I3H356</accession>
<keyword evidence="2" id="KW-1185">Reference proteome</keyword>
<sequence length="59" mass="6690">MKIKEAEAEISKSTIHTTLYGFGDKQVPREELPKEVQEEFRKALLPPETAPSTPPEPIR</sequence>
<gene>
    <name evidence="1" type="ORF">SAMN05421753_107231</name>
</gene>
<protein>
    <submittedName>
        <fullName evidence="1">Uncharacterized protein</fullName>
    </submittedName>
</protein>
<organism evidence="1 2">
    <name type="scientific">Planctomicrobium piriforme</name>
    <dbReference type="NCBI Taxonomy" id="1576369"/>
    <lineage>
        <taxon>Bacteria</taxon>
        <taxon>Pseudomonadati</taxon>
        <taxon>Planctomycetota</taxon>
        <taxon>Planctomycetia</taxon>
        <taxon>Planctomycetales</taxon>
        <taxon>Planctomycetaceae</taxon>
        <taxon>Planctomicrobium</taxon>
    </lineage>
</organism>
<evidence type="ECO:0000313" key="2">
    <source>
        <dbReference type="Proteomes" id="UP000199518"/>
    </source>
</evidence>